<dbReference type="HOGENOM" id="CLU_1624919_0_0_11"/>
<keyword evidence="2" id="KW-1185">Reference proteome</keyword>
<dbReference type="RefSeq" id="WP_035870290.1">
    <property type="nucleotide sequence ID" value="NZ_KK853997.1"/>
</dbReference>
<dbReference type="Proteomes" id="UP000027178">
    <property type="component" value="Unassembled WGS sequence"/>
</dbReference>
<dbReference type="PATRIC" id="fig|1348663.4.peg.7399"/>
<name>A0A066YRA3_9ACTN</name>
<evidence type="ECO:0000313" key="1">
    <source>
        <dbReference type="EMBL" id="KDN80606.1"/>
    </source>
</evidence>
<comment type="caution">
    <text evidence="1">The sequence shown here is derived from an EMBL/GenBank/DDBJ whole genome shotgun (WGS) entry which is preliminary data.</text>
</comment>
<protein>
    <submittedName>
        <fullName evidence="1">Uncharacterized protein</fullName>
    </submittedName>
</protein>
<proteinExistence type="predicted"/>
<evidence type="ECO:0000313" key="2">
    <source>
        <dbReference type="Proteomes" id="UP000027178"/>
    </source>
</evidence>
<accession>A0A066YRA3</accession>
<organism evidence="1 2">
    <name type="scientific">Kitasatospora cheerisanensis KCTC 2395</name>
    <dbReference type="NCBI Taxonomy" id="1348663"/>
    <lineage>
        <taxon>Bacteria</taxon>
        <taxon>Bacillati</taxon>
        <taxon>Actinomycetota</taxon>
        <taxon>Actinomycetes</taxon>
        <taxon>Kitasatosporales</taxon>
        <taxon>Streptomycetaceae</taxon>
        <taxon>Kitasatospora</taxon>
    </lineage>
</organism>
<sequence>MVALCCAVLLCGRAGGPVLIGAGEVEVVQRIAVVVVGGDVARLVGLCGAVAAGAGGQKDGDLTDLLDDLADDECVLWWAGKGTSARTVAAWAAAALAPLLLGTSTPEAASDHALLLHPVRGAAGGERIELTAERERAYSRRMLALIRTISTSLAPTAHATGLP</sequence>
<dbReference type="EMBL" id="JNBY01000169">
    <property type="protein sequence ID" value="KDN80606.1"/>
    <property type="molecule type" value="Genomic_DNA"/>
</dbReference>
<dbReference type="AlphaFoldDB" id="A0A066YRA3"/>
<reference evidence="1 2" key="1">
    <citation type="submission" date="2014-05" db="EMBL/GenBank/DDBJ databases">
        <title>Draft Genome Sequence of Kitasatospora cheerisanensis KCTC 2395.</title>
        <authorList>
            <person name="Nam D.H."/>
        </authorList>
    </citation>
    <scope>NUCLEOTIDE SEQUENCE [LARGE SCALE GENOMIC DNA]</scope>
    <source>
        <strain evidence="1 2">KCTC 2395</strain>
    </source>
</reference>
<gene>
    <name evidence="1" type="ORF">KCH_76550</name>
</gene>